<dbReference type="InterPro" id="IPR008266">
    <property type="entry name" value="Tyr_kinase_AS"/>
</dbReference>
<dbReference type="PANTHER" id="PTHR46877:SF14">
    <property type="entry name" value="RECEPTOR PROTEIN-TYROSINE KINASE"/>
    <property type="match status" value="1"/>
</dbReference>
<dbReference type="InterPro" id="IPR011641">
    <property type="entry name" value="Tyr-kin_ephrin_A/B_rcpt-like"/>
</dbReference>
<dbReference type="SUPFAM" id="SSF56112">
    <property type="entry name" value="Protein kinase-like (PK-like)"/>
    <property type="match status" value="1"/>
</dbReference>
<dbReference type="SMART" id="SM00615">
    <property type="entry name" value="EPH_lbd"/>
    <property type="match status" value="1"/>
</dbReference>
<dbReference type="InterPro" id="IPR036116">
    <property type="entry name" value="FN3_sf"/>
</dbReference>
<dbReference type="SMART" id="SM01411">
    <property type="entry name" value="Ephrin_rec_like"/>
    <property type="match status" value="1"/>
</dbReference>
<dbReference type="SUPFAM" id="SSF49785">
    <property type="entry name" value="Galactose-binding domain-like"/>
    <property type="match status" value="1"/>
</dbReference>
<evidence type="ECO:0000256" key="7">
    <source>
        <dbReference type="ARBA" id="ARBA00022729"/>
    </source>
</evidence>
<dbReference type="PROSITE" id="PS00109">
    <property type="entry name" value="PROTEIN_KINASE_TYR"/>
    <property type="match status" value="1"/>
</dbReference>
<dbReference type="InterPro" id="IPR011009">
    <property type="entry name" value="Kinase-like_dom_sf"/>
</dbReference>
<evidence type="ECO:0000256" key="3">
    <source>
        <dbReference type="ARBA" id="ARBA00022475"/>
    </source>
</evidence>
<feature type="domain" description="Fibronectin type-III" evidence="20">
    <location>
        <begin position="587"/>
        <end position="692"/>
    </location>
</feature>
<dbReference type="FunFam" id="2.10.50.10:FF:000001">
    <property type="entry name" value="Ephrin type-A receptor 5"/>
    <property type="match status" value="1"/>
</dbReference>
<dbReference type="InterPro" id="IPR003961">
    <property type="entry name" value="FN3_dom"/>
</dbReference>
<evidence type="ECO:0000256" key="12">
    <source>
        <dbReference type="ARBA" id="ARBA00022989"/>
    </source>
</evidence>
<keyword evidence="16" id="KW-0325">Glycoprotein</keyword>
<dbReference type="Gene3D" id="2.60.40.1770">
    <property type="entry name" value="ephrin a2 ectodomain"/>
    <property type="match status" value="1"/>
</dbReference>
<dbReference type="Pfam" id="PF07699">
    <property type="entry name" value="Ephrin_rec_like"/>
    <property type="match status" value="1"/>
</dbReference>
<evidence type="ECO:0000256" key="9">
    <source>
        <dbReference type="ARBA" id="ARBA00022741"/>
    </source>
</evidence>
<dbReference type="Gene3D" id="2.10.50.10">
    <property type="entry name" value="Tumor Necrosis Factor Receptor, subunit A, domain 2"/>
    <property type="match status" value="1"/>
</dbReference>
<dbReference type="InterPro" id="IPR020635">
    <property type="entry name" value="Tyr_kinase_cat_dom"/>
</dbReference>
<accession>A0A0V0Y9L8</accession>
<evidence type="ECO:0000256" key="13">
    <source>
        <dbReference type="ARBA" id="ARBA00023136"/>
    </source>
</evidence>
<evidence type="ECO:0000256" key="15">
    <source>
        <dbReference type="ARBA" id="ARBA00023170"/>
    </source>
</evidence>
<feature type="transmembrane region" description="Helical" evidence="18">
    <location>
        <begin position="832"/>
        <end position="852"/>
    </location>
</feature>
<dbReference type="Gene3D" id="2.60.120.260">
    <property type="entry name" value="Galactose-binding domain-like"/>
    <property type="match status" value="1"/>
</dbReference>
<dbReference type="PROSITE" id="PS50011">
    <property type="entry name" value="PROTEIN_KINASE_DOM"/>
    <property type="match status" value="1"/>
</dbReference>
<dbReference type="PRINTS" id="PR00109">
    <property type="entry name" value="TYRKINASE"/>
</dbReference>
<dbReference type="GO" id="GO:0030425">
    <property type="term" value="C:dendrite"/>
    <property type="evidence" value="ECO:0007669"/>
    <property type="project" value="TreeGrafter"/>
</dbReference>
<keyword evidence="3" id="KW-1003">Cell membrane</keyword>
<evidence type="ECO:0000313" key="23">
    <source>
        <dbReference type="Proteomes" id="UP000054815"/>
    </source>
</evidence>
<dbReference type="Gene3D" id="2.60.40.10">
    <property type="entry name" value="Immunoglobulins"/>
    <property type="match status" value="2"/>
</dbReference>
<reference evidence="22 23" key="1">
    <citation type="submission" date="2015-01" db="EMBL/GenBank/DDBJ databases">
        <title>Evolution of Trichinella species and genotypes.</title>
        <authorList>
            <person name="Korhonen P.K."/>
            <person name="Edoardo P."/>
            <person name="Giuseppe L.R."/>
            <person name="Gasser R.B."/>
        </authorList>
    </citation>
    <scope>NUCLEOTIDE SEQUENCE [LARGE SCALE GENOMIC DNA]</scope>
    <source>
        <strain evidence="22">ISS141</strain>
    </source>
</reference>
<keyword evidence="4" id="KW-0597">Phosphoprotein</keyword>
<dbReference type="InterPro" id="IPR017441">
    <property type="entry name" value="Protein_kinase_ATP_BS"/>
</dbReference>
<dbReference type="EC" id="2.7.10.1" evidence="2"/>
<dbReference type="SMART" id="SM00219">
    <property type="entry name" value="TyrKc"/>
    <property type="match status" value="1"/>
</dbReference>
<dbReference type="Gene3D" id="3.30.200.20">
    <property type="entry name" value="Phosphorylase Kinase, domain 1"/>
    <property type="match status" value="1"/>
</dbReference>
<dbReference type="CDD" id="cd00063">
    <property type="entry name" value="FN3"/>
    <property type="match status" value="2"/>
</dbReference>
<dbReference type="SUPFAM" id="SSF57184">
    <property type="entry name" value="Growth factor receptor domain"/>
    <property type="match status" value="1"/>
</dbReference>
<dbReference type="FunFam" id="3.30.200.20:FF:000802">
    <property type="entry name" value="Ephrin receptor 1"/>
    <property type="match status" value="1"/>
</dbReference>
<dbReference type="InterPro" id="IPR001090">
    <property type="entry name" value="Ephrin_rcpt_lig-bd_dom"/>
</dbReference>
<dbReference type="InterPro" id="IPR027936">
    <property type="entry name" value="Eph_TM"/>
</dbReference>
<dbReference type="Pfam" id="PF25599">
    <property type="entry name" value="Ephrin_CRD"/>
    <property type="match status" value="1"/>
</dbReference>
<feature type="transmembrane region" description="Helical" evidence="18">
    <location>
        <begin position="154"/>
        <end position="187"/>
    </location>
</feature>
<evidence type="ECO:0000256" key="14">
    <source>
        <dbReference type="ARBA" id="ARBA00023137"/>
    </source>
</evidence>
<dbReference type="InterPro" id="IPR009030">
    <property type="entry name" value="Growth_fac_rcpt_cys_sf"/>
</dbReference>
<dbReference type="InterPro" id="IPR050449">
    <property type="entry name" value="Ephrin_rcpt_TKs"/>
</dbReference>
<evidence type="ECO:0000313" key="22">
    <source>
        <dbReference type="EMBL" id="KRX96674.1"/>
    </source>
</evidence>
<evidence type="ECO:0000256" key="6">
    <source>
        <dbReference type="ARBA" id="ARBA00022692"/>
    </source>
</evidence>
<organism evidence="22 23">
    <name type="scientific">Trichinella pseudospiralis</name>
    <name type="common">Parasitic roundworm</name>
    <dbReference type="NCBI Taxonomy" id="6337"/>
    <lineage>
        <taxon>Eukaryota</taxon>
        <taxon>Metazoa</taxon>
        <taxon>Ecdysozoa</taxon>
        <taxon>Nematoda</taxon>
        <taxon>Enoplea</taxon>
        <taxon>Dorylaimia</taxon>
        <taxon>Trichinellida</taxon>
        <taxon>Trichinellidae</taxon>
        <taxon>Trichinella</taxon>
    </lineage>
</organism>
<dbReference type="Pfam" id="PF01404">
    <property type="entry name" value="Ephrin_lbd"/>
    <property type="match status" value="1"/>
</dbReference>
<feature type="domain" description="Protein kinase" evidence="19">
    <location>
        <begin position="937"/>
        <end position="1198"/>
    </location>
</feature>
<dbReference type="Proteomes" id="UP000054815">
    <property type="component" value="Unassembled WGS sequence"/>
</dbReference>
<evidence type="ECO:0000256" key="2">
    <source>
        <dbReference type="ARBA" id="ARBA00011902"/>
    </source>
</evidence>
<proteinExistence type="predicted"/>
<keyword evidence="9 17" id="KW-0547">Nucleotide-binding</keyword>
<protein>
    <recommendedName>
        <fullName evidence="2">receptor protein-tyrosine kinase</fullName>
        <ecNumber evidence="2">2.7.10.1</ecNumber>
    </recommendedName>
</protein>
<keyword evidence="14" id="KW-0829">Tyrosine-protein kinase</keyword>
<dbReference type="GO" id="GO:0005886">
    <property type="term" value="C:plasma membrane"/>
    <property type="evidence" value="ECO:0007669"/>
    <property type="project" value="UniProtKB-SubCell"/>
</dbReference>
<dbReference type="InterPro" id="IPR001245">
    <property type="entry name" value="Ser-Thr/Tyr_kinase_cat_dom"/>
</dbReference>
<dbReference type="STRING" id="6337.A0A0V0Y9L8"/>
<evidence type="ECO:0000256" key="16">
    <source>
        <dbReference type="ARBA" id="ARBA00023180"/>
    </source>
</evidence>
<feature type="transmembrane region" description="Helical" evidence="18">
    <location>
        <begin position="222"/>
        <end position="242"/>
    </location>
</feature>
<dbReference type="Gene3D" id="1.10.510.10">
    <property type="entry name" value="Transferase(Phosphotransferase) domain 1"/>
    <property type="match status" value="1"/>
</dbReference>
<dbReference type="SUPFAM" id="SSF49265">
    <property type="entry name" value="Fibronectin type III"/>
    <property type="match status" value="1"/>
</dbReference>
<evidence type="ECO:0000256" key="11">
    <source>
        <dbReference type="ARBA" id="ARBA00022840"/>
    </source>
</evidence>
<feature type="domain" description="Fibronectin type-III" evidence="20">
    <location>
        <begin position="695"/>
        <end position="812"/>
    </location>
</feature>
<dbReference type="Pfam" id="PF07714">
    <property type="entry name" value="PK_Tyr_Ser-Thr"/>
    <property type="match status" value="1"/>
</dbReference>
<dbReference type="FunFam" id="1.10.510.10:FF:000268">
    <property type="entry name" value="Receptor protein-tyrosine kinase"/>
    <property type="match status" value="1"/>
</dbReference>
<keyword evidence="10" id="KW-0418">Kinase</keyword>
<keyword evidence="5" id="KW-0808">Transferase</keyword>
<feature type="non-terminal residue" evidence="22">
    <location>
        <position position="1"/>
    </location>
</feature>
<evidence type="ECO:0000256" key="1">
    <source>
        <dbReference type="ARBA" id="ARBA00004251"/>
    </source>
</evidence>
<dbReference type="Pfam" id="PF00041">
    <property type="entry name" value="fn3"/>
    <property type="match status" value="1"/>
</dbReference>
<dbReference type="EMBL" id="JYDU01000041">
    <property type="protein sequence ID" value="KRX96674.1"/>
    <property type="molecule type" value="Genomic_DNA"/>
</dbReference>
<dbReference type="InterPro" id="IPR008979">
    <property type="entry name" value="Galactose-bd-like_sf"/>
</dbReference>
<evidence type="ECO:0000256" key="18">
    <source>
        <dbReference type="SAM" id="Phobius"/>
    </source>
</evidence>
<feature type="domain" description="Eph LBD" evidence="21">
    <location>
        <begin position="251"/>
        <end position="466"/>
    </location>
</feature>
<evidence type="ECO:0000259" key="20">
    <source>
        <dbReference type="PROSITE" id="PS50853"/>
    </source>
</evidence>
<keyword evidence="8" id="KW-0677">Repeat</keyword>
<evidence type="ECO:0000256" key="17">
    <source>
        <dbReference type="PROSITE-ProRule" id="PRU10141"/>
    </source>
</evidence>
<keyword evidence="11 17" id="KW-0067">ATP-binding</keyword>
<evidence type="ECO:0000256" key="10">
    <source>
        <dbReference type="ARBA" id="ARBA00022777"/>
    </source>
</evidence>
<feature type="binding site" evidence="17">
    <location>
        <position position="969"/>
    </location>
    <ligand>
        <name>ATP</name>
        <dbReference type="ChEBI" id="CHEBI:30616"/>
    </ligand>
</feature>
<dbReference type="InterPro" id="IPR000719">
    <property type="entry name" value="Prot_kinase_dom"/>
</dbReference>
<dbReference type="InterPro" id="IPR013783">
    <property type="entry name" value="Ig-like_fold"/>
</dbReference>
<keyword evidence="6 18" id="KW-0812">Transmembrane</keyword>
<evidence type="ECO:0000256" key="5">
    <source>
        <dbReference type="ARBA" id="ARBA00022679"/>
    </source>
</evidence>
<feature type="transmembrane region" description="Helical" evidence="18">
    <location>
        <begin position="12"/>
        <end position="31"/>
    </location>
</feature>
<dbReference type="PROSITE" id="PS00107">
    <property type="entry name" value="PROTEIN_KINASE_ATP"/>
    <property type="match status" value="1"/>
</dbReference>
<evidence type="ECO:0000256" key="8">
    <source>
        <dbReference type="ARBA" id="ARBA00022737"/>
    </source>
</evidence>
<dbReference type="PROSITE" id="PS50853">
    <property type="entry name" value="FN3"/>
    <property type="match status" value="2"/>
</dbReference>
<dbReference type="GO" id="GO:0007411">
    <property type="term" value="P:axon guidance"/>
    <property type="evidence" value="ECO:0007669"/>
    <property type="project" value="TreeGrafter"/>
</dbReference>
<dbReference type="GO" id="GO:0005005">
    <property type="term" value="F:transmembrane-ephrin receptor activity"/>
    <property type="evidence" value="ECO:0007669"/>
    <property type="project" value="TreeGrafter"/>
</dbReference>
<comment type="caution">
    <text evidence="22">The sequence shown here is derived from an EMBL/GenBank/DDBJ whole genome shotgun (WGS) entry which is preliminary data.</text>
</comment>
<dbReference type="GO" id="GO:0005524">
    <property type="term" value="F:ATP binding"/>
    <property type="evidence" value="ECO:0007669"/>
    <property type="project" value="UniProtKB-UniRule"/>
</dbReference>
<dbReference type="PANTHER" id="PTHR46877">
    <property type="entry name" value="EPH RECEPTOR A5"/>
    <property type="match status" value="1"/>
</dbReference>
<name>A0A0V0Y9L8_TRIPS</name>
<gene>
    <name evidence="22" type="primary">epha4-a</name>
    <name evidence="22" type="ORF">T4E_535</name>
</gene>
<keyword evidence="12 18" id="KW-1133">Transmembrane helix</keyword>
<evidence type="ECO:0000256" key="4">
    <source>
        <dbReference type="ARBA" id="ARBA00022553"/>
    </source>
</evidence>
<keyword evidence="7" id="KW-0732">Signal</keyword>
<evidence type="ECO:0000259" key="21">
    <source>
        <dbReference type="PROSITE" id="PS51550"/>
    </source>
</evidence>
<feature type="non-terminal residue" evidence="22">
    <location>
        <position position="1360"/>
    </location>
</feature>
<sequence>LSRYLLSVNDERGVVGLCQYFLFWSIGRIIFGAKCRPFYVRSVELTAGQSQQPGRVGGRESHLLILFLVKSLTISKFRVCVSLAALYKDGKIGKQWPRWTTARCQGQRLVSDGDVIIATRSGQIRPGRASTELRSLVLFACPDNSHKKDRTQQLLHFLAAIAASIVANLPKLILILCFLVVLLLLVFAVSLCQSGQGKGGGTTVCPNLPSFARLDLADHHNFVASALMFSLTRCWIFLLFTIQLQSNVYSKRVLLLDTTQLSYLKWKTYSSSTSSQEGVKDRRERRRRKWSEESFANVKEGNNWRTYTVCDFYKDTADHWLRTPYIARGNARRLFIEMTFTMRACKEFPQTALTCKETFTLLYQEADHDVANESASLPWNERSYRIVDKITSNGARYAHSAAEEEEEETAAAMATPLLAEHASKTTVVRSVPVSKNGVYFAFQDEGSCTSLLSIKVYYQVCEEVLANFAWFDETPAGPELTSIQETVGQCVDNAKPTGESMPKFVCKADGSWDLLSGSCQCNAGFEAFDSHCSACKMGQFKDVKGSAACRPCPLHSRTVSNGSVFCQCEPGYYRAQVDALSDPCTQPPSKPQNARVEFVDQNSVVIAWNRPVSNGGRSELWYRVDCRDCPAGIRYGSELLASNRIHVTNVTISGLEPSTLYTVFVYAENDVSALLNGLPMYAVVEVTTTALAPVILSELRVESVAENEVSLAWHAPEVPLHLGTAYEPSPTLQRNRHGKPKLHVQYYLVDYAARRSVATSRTGDHTRITTQQPHAFVQGLLADTEYGFKVRAYTSRGWSAWTDTKWIRTSASSQYNNVAGGFNPHGSSSTKYLYAAIGVLLFIISVLLTLAYRRRLPFHLCGYNKQPSDLDVLEYKADQFSSDYNTIDIYNHKFNSAIVQLPRRSGSSFKPYVDPLAYEDPKQALREFANEIDSTTVALDEIIGEGEFGEVYKGKMCVPGSGVEVVAIKSLKTGLSVKAKLDFLSEASIMGQFDHPNVIRLKGVISRSEPAMIVTEYLENGSLDNFLKRNGDRLDTVQLVRMLNDVASGMAYLSDKGYTHRDLAARNILVDGKLCCKIADFGLSRVLEGSTELAYTTKGGKIPVRWTAPEAITFRKFTSSSDVWSFGIVVWEVLSLGDRPYWDWTNQEVVDAVDQGYRLPAPHNCPATLYRLMLTCWDKDYTCRPTFHQLRCMLSDFLHCPDLMYSPTFLTGTSQQNQQFHTLSARVYAAGSFPYACSVEDFCRKLNLDRRFAQVFHAHGVHRPVIVSELTSADLASMGLSRVDQEIVMRALVKYRLANSNRLQQSNAGTVGRRSSSVRIYEKSPVITSNSRVYTTPGLVEQTAMDNNDSLPRRSNGFFV</sequence>
<keyword evidence="13 18" id="KW-0472">Membrane</keyword>
<comment type="subcellular location">
    <subcellularLocation>
        <location evidence="1">Cell membrane</location>
        <topology evidence="1">Single-pass type I membrane protein</topology>
    </subcellularLocation>
</comment>
<evidence type="ECO:0000259" key="19">
    <source>
        <dbReference type="PROSITE" id="PS50011"/>
    </source>
</evidence>
<dbReference type="PROSITE" id="PS51550">
    <property type="entry name" value="EPH_LBD"/>
    <property type="match status" value="1"/>
</dbReference>
<dbReference type="SMART" id="SM00060">
    <property type="entry name" value="FN3"/>
    <property type="match status" value="2"/>
</dbReference>
<keyword evidence="15 22" id="KW-0675">Receptor</keyword>
<dbReference type="Pfam" id="PF14575">
    <property type="entry name" value="EphA2_TM"/>
    <property type="match status" value="1"/>
</dbReference>